<dbReference type="KEGG" id="ffu:CLAFUR5_04819"/>
<keyword evidence="2" id="KW-1185">Reference proteome</keyword>
<dbReference type="GeneID" id="71984697"/>
<proteinExistence type="predicted"/>
<dbReference type="OrthoDB" id="10292344at2759"/>
<dbReference type="OMA" id="TWEATYD"/>
<sequence>MIQPELPEPPNTPASPAFSFAYTVLHSLGSEFASLFSAKKVKMIEEDVQHFFGVYQKLSQQALEGKDNLDKLTDLFAPQFIYSSPFGVEIGDNRDNITHLIRSKIQEMRGKGQKQIEIDSMEVIIVDEVHAMPKVTWEATYDLNGRTVKVKYVIGYMLKYLDGVIRLYGWMATGDQDDALRKVGIKQQNRMSL</sequence>
<evidence type="ECO:0008006" key="3">
    <source>
        <dbReference type="Google" id="ProtNLM"/>
    </source>
</evidence>
<organism evidence="1 2">
    <name type="scientific">Passalora fulva</name>
    <name type="common">Tomato leaf mold</name>
    <name type="synonym">Cladosporium fulvum</name>
    <dbReference type="NCBI Taxonomy" id="5499"/>
    <lineage>
        <taxon>Eukaryota</taxon>
        <taxon>Fungi</taxon>
        <taxon>Dikarya</taxon>
        <taxon>Ascomycota</taxon>
        <taxon>Pezizomycotina</taxon>
        <taxon>Dothideomycetes</taxon>
        <taxon>Dothideomycetidae</taxon>
        <taxon>Mycosphaerellales</taxon>
        <taxon>Mycosphaerellaceae</taxon>
        <taxon>Fulvia</taxon>
    </lineage>
</organism>
<reference evidence="1" key="1">
    <citation type="submission" date="2021-12" db="EMBL/GenBank/DDBJ databases">
        <authorList>
            <person name="Zaccaron A."/>
            <person name="Stergiopoulos I."/>
        </authorList>
    </citation>
    <scope>NUCLEOTIDE SEQUENCE</scope>
    <source>
        <strain evidence="1">Race5_Kim</strain>
    </source>
</reference>
<evidence type="ECO:0000313" key="2">
    <source>
        <dbReference type="Proteomes" id="UP000756132"/>
    </source>
</evidence>
<dbReference type="AlphaFoldDB" id="A0A9Q8LEW0"/>
<name>A0A9Q8LEW0_PASFU</name>
<gene>
    <name evidence="1" type="ORF">CLAFUR5_04819</name>
</gene>
<dbReference type="EMBL" id="CP090166">
    <property type="protein sequence ID" value="UJO16128.1"/>
    <property type="molecule type" value="Genomic_DNA"/>
</dbReference>
<reference evidence="1" key="2">
    <citation type="journal article" date="2022" name="Microb. Genom.">
        <title>A chromosome-scale genome assembly of the tomato pathogen Cladosporium fulvum reveals a compartmentalized genome architecture and the presence of a dispensable chromosome.</title>
        <authorList>
            <person name="Zaccaron A.Z."/>
            <person name="Chen L.H."/>
            <person name="Samaras A."/>
            <person name="Stergiopoulos I."/>
        </authorList>
    </citation>
    <scope>NUCLEOTIDE SEQUENCE</scope>
    <source>
        <strain evidence="1">Race5_Kim</strain>
    </source>
</reference>
<dbReference type="RefSeq" id="XP_047760494.1">
    <property type="nucleotide sequence ID" value="XM_047903967.1"/>
</dbReference>
<accession>A0A9Q8LEW0</accession>
<dbReference type="Proteomes" id="UP000756132">
    <property type="component" value="Chromosome 4"/>
</dbReference>
<evidence type="ECO:0000313" key="1">
    <source>
        <dbReference type="EMBL" id="UJO16128.1"/>
    </source>
</evidence>
<protein>
    <recommendedName>
        <fullName evidence="3">SnoaL-like domain-containing protein</fullName>
    </recommendedName>
</protein>